<proteinExistence type="evidence at transcript level"/>
<protein>
    <submittedName>
        <fullName evidence="2">Conotoxin</fullName>
    </submittedName>
</protein>
<organism evidence="2">
    <name type="scientific">Conus betulinus</name>
    <name type="common">Beech cone</name>
    <dbReference type="NCBI Taxonomy" id="89764"/>
    <lineage>
        <taxon>Eukaryota</taxon>
        <taxon>Metazoa</taxon>
        <taxon>Spiralia</taxon>
        <taxon>Lophotrochozoa</taxon>
        <taxon>Mollusca</taxon>
        <taxon>Gastropoda</taxon>
        <taxon>Caenogastropoda</taxon>
        <taxon>Neogastropoda</taxon>
        <taxon>Conoidea</taxon>
        <taxon>Conidae</taxon>
        <taxon>Conus</taxon>
        <taxon>Dendroconus</taxon>
    </lineage>
</organism>
<name>A0A142C1E6_CONBE</name>
<evidence type="ECO:0000313" key="2">
    <source>
        <dbReference type="EMBL" id="AMP44647.1"/>
    </source>
</evidence>
<dbReference type="EMBL" id="KU563899">
    <property type="protein sequence ID" value="AMP44647.1"/>
    <property type="molecule type" value="mRNA"/>
</dbReference>
<accession>A0A142C1E6</accession>
<sequence>MTRVFVAMFFLLALTEGWPPLYDRNCENGPNMHYSYTCGTKRKCAIIRKRNGQSTCKLMCKCEPGVDCLHGENIDWDDRTAKIIYCP</sequence>
<feature type="signal peptide" evidence="1">
    <location>
        <begin position="1"/>
        <end position="17"/>
    </location>
</feature>
<keyword evidence="1" id="KW-0732">Signal</keyword>
<reference evidence="2" key="1">
    <citation type="submission" date="2015-12" db="EMBL/GenBank/DDBJ databases">
        <title>High throughput identification of novel conotoxins from the Chinese tubular cone snail Conus betulinus by multitranscriptome sequencing.</title>
        <authorList>
            <person name="Ruan Z."/>
            <person name="Peng C."/>
            <person name="Shi Q."/>
            <person name="Yao G."/>
            <person name="Gao B.-M."/>
        </authorList>
    </citation>
    <scope>NUCLEOTIDE SEQUENCE</scope>
</reference>
<feature type="chain" id="PRO_5007492940" evidence="1">
    <location>
        <begin position="18"/>
        <end position="87"/>
    </location>
</feature>
<evidence type="ECO:0000256" key="1">
    <source>
        <dbReference type="SAM" id="SignalP"/>
    </source>
</evidence>
<dbReference type="AlphaFoldDB" id="A0A142C1E6"/>